<keyword evidence="4" id="KW-1133">Transmembrane helix</keyword>
<keyword evidence="2" id="KW-0863">Zinc-finger</keyword>
<keyword evidence="1" id="KW-0479">Metal-binding</keyword>
<keyword evidence="3" id="KW-0862">Zinc</keyword>
<comment type="caution">
    <text evidence="6">The sequence shown here is derived from an EMBL/GenBank/DDBJ whole genome shotgun (WGS) entry which is preliminary data.</text>
</comment>
<keyword evidence="7" id="KW-1185">Reference proteome</keyword>
<feature type="transmembrane region" description="Helical" evidence="4">
    <location>
        <begin position="122"/>
        <end position="141"/>
    </location>
</feature>
<protein>
    <recommendedName>
        <fullName evidence="5">GRF-type domain-containing protein</fullName>
    </recommendedName>
</protein>
<evidence type="ECO:0000256" key="3">
    <source>
        <dbReference type="ARBA" id="ARBA00022833"/>
    </source>
</evidence>
<gene>
    <name evidence="6" type="ORF">PIB30_040047</name>
</gene>
<accession>A0ABU6TFH9</accession>
<evidence type="ECO:0000256" key="2">
    <source>
        <dbReference type="ARBA" id="ARBA00022771"/>
    </source>
</evidence>
<dbReference type="EMBL" id="JASCZI010090835">
    <property type="protein sequence ID" value="MED6147011.1"/>
    <property type="molecule type" value="Genomic_DNA"/>
</dbReference>
<dbReference type="PANTHER" id="PTHR33248">
    <property type="entry name" value="ZINC ION-BINDING PROTEIN"/>
    <property type="match status" value="1"/>
</dbReference>
<feature type="domain" description="GRF-type" evidence="5">
    <location>
        <begin position="30"/>
        <end position="73"/>
    </location>
</feature>
<evidence type="ECO:0000256" key="4">
    <source>
        <dbReference type="SAM" id="Phobius"/>
    </source>
</evidence>
<evidence type="ECO:0000259" key="5">
    <source>
        <dbReference type="Pfam" id="PF06839"/>
    </source>
</evidence>
<dbReference type="Pfam" id="PF06839">
    <property type="entry name" value="Zn_ribbon_GRF"/>
    <property type="match status" value="1"/>
</dbReference>
<evidence type="ECO:0000256" key="1">
    <source>
        <dbReference type="ARBA" id="ARBA00022723"/>
    </source>
</evidence>
<dbReference type="Proteomes" id="UP001341840">
    <property type="component" value="Unassembled WGS sequence"/>
</dbReference>
<keyword evidence="4" id="KW-0812">Transmembrane</keyword>
<dbReference type="InterPro" id="IPR010666">
    <property type="entry name" value="Znf_GRF"/>
</dbReference>
<reference evidence="6 7" key="1">
    <citation type="journal article" date="2023" name="Plants (Basel)">
        <title>Bridging the Gap: Combining Genomics and Transcriptomics Approaches to Understand Stylosanthes scabra, an Orphan Legume from the Brazilian Caatinga.</title>
        <authorList>
            <person name="Ferreira-Neto J.R.C."/>
            <person name="da Silva M.D."/>
            <person name="Binneck E."/>
            <person name="de Melo N.F."/>
            <person name="da Silva R.H."/>
            <person name="de Melo A.L.T.M."/>
            <person name="Pandolfi V."/>
            <person name="Bustamante F.O."/>
            <person name="Brasileiro-Vidal A.C."/>
            <person name="Benko-Iseppon A.M."/>
        </authorList>
    </citation>
    <scope>NUCLEOTIDE SEQUENCE [LARGE SCALE GENOMIC DNA]</scope>
    <source>
        <tissue evidence="6">Leaves</tissue>
    </source>
</reference>
<evidence type="ECO:0000313" key="7">
    <source>
        <dbReference type="Proteomes" id="UP001341840"/>
    </source>
</evidence>
<organism evidence="6 7">
    <name type="scientific">Stylosanthes scabra</name>
    <dbReference type="NCBI Taxonomy" id="79078"/>
    <lineage>
        <taxon>Eukaryota</taxon>
        <taxon>Viridiplantae</taxon>
        <taxon>Streptophyta</taxon>
        <taxon>Embryophyta</taxon>
        <taxon>Tracheophyta</taxon>
        <taxon>Spermatophyta</taxon>
        <taxon>Magnoliopsida</taxon>
        <taxon>eudicotyledons</taxon>
        <taxon>Gunneridae</taxon>
        <taxon>Pentapetalae</taxon>
        <taxon>rosids</taxon>
        <taxon>fabids</taxon>
        <taxon>Fabales</taxon>
        <taxon>Fabaceae</taxon>
        <taxon>Papilionoideae</taxon>
        <taxon>50 kb inversion clade</taxon>
        <taxon>dalbergioids sensu lato</taxon>
        <taxon>Dalbergieae</taxon>
        <taxon>Pterocarpus clade</taxon>
        <taxon>Stylosanthes</taxon>
    </lineage>
</organism>
<keyword evidence="4" id="KW-0472">Membrane</keyword>
<proteinExistence type="predicted"/>
<evidence type="ECO:0000313" key="6">
    <source>
        <dbReference type="EMBL" id="MED6147011.1"/>
    </source>
</evidence>
<name>A0ABU6TFH9_9FABA</name>
<sequence length="146" mass="16567">MAGAERTSSSTHGVYLRKVGDNKDGVAPKCHYGVYATLYLSKTAHNPNRLFFGCPFFKKAKLAYCKFFLWLDRHTEKLGKLGEQKRAEETEVVDDNFAMFGVENMITVLEDRLAAVERKNKPMSLLILGLLVWVVSLYTVMSVRVE</sequence>